<reference evidence="1" key="1">
    <citation type="submission" date="2023-06" db="EMBL/GenBank/DDBJ databases">
        <authorList>
            <consortium name="Lawrence Berkeley National Laboratory"/>
            <person name="Ahrendt S."/>
            <person name="Sahu N."/>
            <person name="Indic B."/>
            <person name="Wong-Bajracharya J."/>
            <person name="Merenyi Z."/>
            <person name="Ke H.-M."/>
            <person name="Monk M."/>
            <person name="Kocsube S."/>
            <person name="Drula E."/>
            <person name="Lipzen A."/>
            <person name="Balint B."/>
            <person name="Henrissat B."/>
            <person name="Andreopoulos B."/>
            <person name="Martin F.M."/>
            <person name="Harder C.B."/>
            <person name="Rigling D."/>
            <person name="Ford K.L."/>
            <person name="Foster G.D."/>
            <person name="Pangilinan J."/>
            <person name="Papanicolaou A."/>
            <person name="Barry K."/>
            <person name="LaButti K."/>
            <person name="Viragh M."/>
            <person name="Koriabine M."/>
            <person name="Yan M."/>
            <person name="Riley R."/>
            <person name="Champramary S."/>
            <person name="Plett K.L."/>
            <person name="Tsai I.J."/>
            <person name="Slot J."/>
            <person name="Sipos G."/>
            <person name="Plett J."/>
            <person name="Nagy L.G."/>
            <person name="Grigoriev I.V."/>
        </authorList>
    </citation>
    <scope>NUCLEOTIDE SEQUENCE</scope>
    <source>
        <strain evidence="1">HWK02</strain>
    </source>
</reference>
<gene>
    <name evidence="1" type="ORF">EDD18DRAFT_1460949</name>
</gene>
<keyword evidence="2" id="KW-1185">Reference proteome</keyword>
<sequence>MWSNLPYKLRETAPPSTTQIIEKLNRTNHLCNCNRMMINVLPTEVLAQIIEEAWALPLTPLERLRMATSSVLVSKAFAWEFTRVFSTDVHIFTPSHLNHVIGRLLLRDTVAFQSIDSSFMPSEFCRSISFVLEVDPHSVNPVNHTVSQDIHVLMPVLQQLFPSVRRLSMNYHNWWYNDSLFAHLQLPEQVTELEIVYTHSTRFTRERLEKNGKLDVIPEFDLPGVKELTIRGGNRLLNRQIVQACYNARLS</sequence>
<accession>A0AA39QAH3</accession>
<proteinExistence type="predicted"/>
<protein>
    <submittedName>
        <fullName evidence="1">Uncharacterized protein</fullName>
    </submittedName>
</protein>
<dbReference type="EMBL" id="JAUEPU010000010">
    <property type="protein sequence ID" value="KAK0498946.1"/>
    <property type="molecule type" value="Genomic_DNA"/>
</dbReference>
<organism evidence="1 2">
    <name type="scientific">Armillaria luteobubalina</name>
    <dbReference type="NCBI Taxonomy" id="153913"/>
    <lineage>
        <taxon>Eukaryota</taxon>
        <taxon>Fungi</taxon>
        <taxon>Dikarya</taxon>
        <taxon>Basidiomycota</taxon>
        <taxon>Agaricomycotina</taxon>
        <taxon>Agaricomycetes</taxon>
        <taxon>Agaricomycetidae</taxon>
        <taxon>Agaricales</taxon>
        <taxon>Marasmiineae</taxon>
        <taxon>Physalacriaceae</taxon>
        <taxon>Armillaria</taxon>
    </lineage>
</organism>
<comment type="caution">
    <text evidence="1">The sequence shown here is derived from an EMBL/GenBank/DDBJ whole genome shotgun (WGS) entry which is preliminary data.</text>
</comment>
<evidence type="ECO:0000313" key="2">
    <source>
        <dbReference type="Proteomes" id="UP001175228"/>
    </source>
</evidence>
<evidence type="ECO:0000313" key="1">
    <source>
        <dbReference type="EMBL" id="KAK0498946.1"/>
    </source>
</evidence>
<name>A0AA39QAH3_9AGAR</name>
<dbReference type="AlphaFoldDB" id="A0AA39QAH3"/>
<dbReference type="Proteomes" id="UP001175228">
    <property type="component" value="Unassembled WGS sequence"/>
</dbReference>